<dbReference type="OMA" id="QLWVWMN"/>
<evidence type="ECO:0000259" key="20">
    <source>
        <dbReference type="Pfam" id="PF00852"/>
    </source>
</evidence>
<comment type="catalytic activity">
    <reaction evidence="14">
        <text>an alpha-Neu5Ac-(2-&gt;3)-beta-D-Gal-(1-&gt;4)-beta-D-GlcNAc6S derivative + GDP-beta-L-fucose = an alpha-Neu5Ac-(2-&gt;3)-beta-D-Gal-(1-&gt;4)-[alpha-L-Fuc-(1-&gt;3)]-beta-D-GlcNAc6S derivative + GDP + H(+)</text>
        <dbReference type="Rhea" id="RHEA:62004"/>
        <dbReference type="ChEBI" id="CHEBI:15378"/>
        <dbReference type="ChEBI" id="CHEBI:57273"/>
        <dbReference type="ChEBI" id="CHEBI:58189"/>
        <dbReference type="ChEBI" id="CHEBI:145344"/>
        <dbReference type="ChEBI" id="CHEBI:145345"/>
    </reaction>
    <physiologicalReaction direction="left-to-right" evidence="14">
        <dbReference type="Rhea" id="RHEA:62005"/>
    </physiologicalReaction>
</comment>
<comment type="catalytic activity">
    <reaction evidence="16">
        <text>an N-acetyl-alpha-neuraminyl-(2-&gt;3)-beta-D-galactosyl-(1-&gt;4)-N-acetyl-beta-D-glucosaminyl derivative + GDP-beta-L-fucose = an alpha-Neu5Ac-(2-&gt;3)-beta-D-Gal-(1-&gt;4)-[alpha-L-Fuc-(1-&gt;3)]-beta-D-GlcNAc derivative + GDP + H(+)</text>
        <dbReference type="Rhea" id="RHEA:56076"/>
        <dbReference type="ChEBI" id="CHEBI:15378"/>
        <dbReference type="ChEBI" id="CHEBI:57273"/>
        <dbReference type="ChEBI" id="CHEBI:58189"/>
        <dbReference type="ChEBI" id="CHEBI:136545"/>
        <dbReference type="ChEBI" id="CHEBI:139509"/>
    </reaction>
    <physiologicalReaction direction="left-to-right" evidence="16">
        <dbReference type="Rhea" id="RHEA:56077"/>
    </physiologicalReaction>
</comment>
<gene>
    <name evidence="22" type="ORF">chiPu_0000739</name>
</gene>
<dbReference type="AlphaFoldDB" id="A0A401RW55"/>
<feature type="chain" id="PRO_5019213076" description="Fucosyltransferase" evidence="19">
    <location>
        <begin position="28"/>
        <end position="346"/>
    </location>
</feature>
<evidence type="ECO:0000256" key="11">
    <source>
        <dbReference type="ARBA" id="ARBA00023180"/>
    </source>
</evidence>
<dbReference type="GO" id="GO:0032580">
    <property type="term" value="C:Golgi cisterna membrane"/>
    <property type="evidence" value="ECO:0007669"/>
    <property type="project" value="UniProtKB-SubCell"/>
</dbReference>
<evidence type="ECO:0000256" key="16">
    <source>
        <dbReference type="ARBA" id="ARBA00036481"/>
    </source>
</evidence>
<keyword evidence="4 18" id="KW-0328">Glycosyltransferase</keyword>
<evidence type="ECO:0000256" key="9">
    <source>
        <dbReference type="ARBA" id="ARBA00023034"/>
    </source>
</evidence>
<dbReference type="EMBL" id="BEZZ01000010">
    <property type="protein sequence ID" value="GCC22352.1"/>
    <property type="molecule type" value="Genomic_DNA"/>
</dbReference>
<dbReference type="Pfam" id="PF00852">
    <property type="entry name" value="Glyco_transf_10"/>
    <property type="match status" value="1"/>
</dbReference>
<dbReference type="GO" id="GO:0017083">
    <property type="term" value="F:4-galactosyl-N-acetylglucosaminide 3-alpha-L-fucosyltransferase activity"/>
    <property type="evidence" value="ECO:0007669"/>
    <property type="project" value="UniProtKB-EC"/>
</dbReference>
<keyword evidence="8" id="KW-1133">Transmembrane helix</keyword>
<evidence type="ECO:0000256" key="17">
    <source>
        <dbReference type="ARBA" id="ARBA00046186"/>
    </source>
</evidence>
<evidence type="ECO:0000313" key="23">
    <source>
        <dbReference type="Proteomes" id="UP000287033"/>
    </source>
</evidence>
<dbReference type="GO" id="GO:0000139">
    <property type="term" value="C:Golgi membrane"/>
    <property type="evidence" value="ECO:0007669"/>
    <property type="project" value="UniProtKB-SubCell"/>
</dbReference>
<keyword evidence="12" id="KW-0395">Inflammatory response</keyword>
<evidence type="ECO:0000256" key="3">
    <source>
        <dbReference type="ARBA" id="ARBA00008919"/>
    </source>
</evidence>
<proteinExistence type="inferred from homology"/>
<keyword evidence="19" id="KW-0732">Signal</keyword>
<dbReference type="GO" id="GO:0006954">
    <property type="term" value="P:inflammatory response"/>
    <property type="evidence" value="ECO:0007669"/>
    <property type="project" value="UniProtKB-KW"/>
</dbReference>
<evidence type="ECO:0000256" key="13">
    <source>
        <dbReference type="ARBA" id="ARBA00029329"/>
    </source>
</evidence>
<comment type="subcellular location">
    <subcellularLocation>
        <location evidence="1">Golgi apparatus membrane</location>
        <topology evidence="1">Single-pass type II membrane protein</topology>
    </subcellularLocation>
    <subcellularLocation>
        <location evidence="18">Golgi apparatus</location>
        <location evidence="18">Golgi stack membrane</location>
        <topology evidence="18">Single-pass type II membrane protein</topology>
    </subcellularLocation>
</comment>
<dbReference type="InterPro" id="IPR031481">
    <property type="entry name" value="Glyco_tran_10_N"/>
</dbReference>
<evidence type="ECO:0000256" key="12">
    <source>
        <dbReference type="ARBA" id="ARBA00023198"/>
    </source>
</evidence>
<dbReference type="PANTHER" id="PTHR11929:SF132">
    <property type="entry name" value="ALPHA-(1,3)-FUCOSYLTRANSFERASE 4"/>
    <property type="match status" value="1"/>
</dbReference>
<name>A0A401RW55_CHIPU</name>
<feature type="signal peptide" evidence="19">
    <location>
        <begin position="1"/>
        <end position="27"/>
    </location>
</feature>
<protein>
    <recommendedName>
        <fullName evidence="18">Fucosyltransferase</fullName>
        <ecNumber evidence="18">2.4.1.-</ecNumber>
    </recommendedName>
</protein>
<evidence type="ECO:0000259" key="21">
    <source>
        <dbReference type="Pfam" id="PF17039"/>
    </source>
</evidence>
<dbReference type="InterPro" id="IPR001503">
    <property type="entry name" value="Glyco_trans_10"/>
</dbReference>
<keyword evidence="7" id="KW-0735">Signal-anchor</keyword>
<evidence type="ECO:0000256" key="15">
    <source>
        <dbReference type="ARBA" id="ARBA00036234"/>
    </source>
</evidence>
<evidence type="ECO:0000256" key="19">
    <source>
        <dbReference type="SAM" id="SignalP"/>
    </source>
</evidence>
<keyword evidence="5 18" id="KW-0808">Transferase</keyword>
<comment type="caution">
    <text evidence="22">The sequence shown here is derived from an EMBL/GenBank/DDBJ whole genome shotgun (WGS) entry which is preliminary data.</text>
</comment>
<evidence type="ECO:0000256" key="4">
    <source>
        <dbReference type="ARBA" id="ARBA00022676"/>
    </source>
</evidence>
<dbReference type="EC" id="2.4.1.-" evidence="18"/>
<dbReference type="Proteomes" id="UP000287033">
    <property type="component" value="Unassembled WGS sequence"/>
</dbReference>
<evidence type="ECO:0000256" key="14">
    <source>
        <dbReference type="ARBA" id="ARBA00035849"/>
    </source>
</evidence>
<dbReference type="InterPro" id="IPR038577">
    <property type="entry name" value="GT10-like_C_sf"/>
</dbReference>
<dbReference type="OrthoDB" id="427096at2759"/>
<evidence type="ECO:0000313" key="22">
    <source>
        <dbReference type="EMBL" id="GCC22352.1"/>
    </source>
</evidence>
<keyword evidence="23" id="KW-1185">Reference proteome</keyword>
<organism evidence="22 23">
    <name type="scientific">Chiloscyllium punctatum</name>
    <name type="common">Brownbanded bambooshark</name>
    <name type="synonym">Hemiscyllium punctatum</name>
    <dbReference type="NCBI Taxonomy" id="137246"/>
    <lineage>
        <taxon>Eukaryota</taxon>
        <taxon>Metazoa</taxon>
        <taxon>Chordata</taxon>
        <taxon>Craniata</taxon>
        <taxon>Vertebrata</taxon>
        <taxon>Chondrichthyes</taxon>
        <taxon>Elasmobranchii</taxon>
        <taxon>Galeomorphii</taxon>
        <taxon>Galeoidea</taxon>
        <taxon>Orectolobiformes</taxon>
        <taxon>Hemiscylliidae</taxon>
        <taxon>Chiloscyllium</taxon>
    </lineage>
</organism>
<dbReference type="Pfam" id="PF17039">
    <property type="entry name" value="Glyco_tran_10_N"/>
    <property type="match status" value="1"/>
</dbReference>
<keyword evidence="11" id="KW-0325">Glycoprotein</keyword>
<dbReference type="Gene3D" id="3.40.50.11660">
    <property type="entry name" value="Glycosyl transferase family 10, C-terminal domain"/>
    <property type="match status" value="1"/>
</dbReference>
<dbReference type="STRING" id="137246.A0A401RW55"/>
<evidence type="ECO:0000256" key="8">
    <source>
        <dbReference type="ARBA" id="ARBA00022989"/>
    </source>
</evidence>
<comment type="catalytic activity">
    <reaction evidence="13">
        <text>a beta-D-galactosyl-(1-&gt;4)-N-acetyl-beta-D-glucosaminyl derivative + GDP-beta-L-fucose = a beta-D-galactosyl-(1-&gt;4)-[alpha-L-fucosyl-(1-&gt;3)]-N-acetyl-beta-D-glucosaminyl derivative + GDP + H(+)</text>
        <dbReference type="Rhea" id="RHEA:14257"/>
        <dbReference type="ChEBI" id="CHEBI:15378"/>
        <dbReference type="ChEBI" id="CHEBI:57273"/>
        <dbReference type="ChEBI" id="CHEBI:58189"/>
        <dbReference type="ChEBI" id="CHEBI:133507"/>
        <dbReference type="ChEBI" id="CHEBI:137941"/>
        <dbReference type="EC" id="2.4.1.152"/>
    </reaction>
    <physiologicalReaction direction="left-to-right" evidence="13">
        <dbReference type="Rhea" id="RHEA:14258"/>
    </physiologicalReaction>
</comment>
<feature type="domain" description="Fucosyltransferase N-terminal" evidence="21">
    <location>
        <begin position="49"/>
        <end position="155"/>
    </location>
</feature>
<sequence length="346" mass="40839">MRRRLCQRLSVALSVAILLSFYKSVQDIPQIILPHPLQKRIGVSKTPPTVTVLIWWYPFGKKTNIRDCNTLFKISGCRLTTNRQLYPVSQAVIIHHRDLTGNGSQLPAERRPSFQRWVWMNFESPTHSSGLEKLNGVFNWTMSYKRDSDIFIPYGYLYPKKRVGRRVVLPAKSKLVAWVISNWNEEHDRVKYYHQLSQYVHIDVYGKYHNDLQNNNVVQTVSRYKFYLAFENSQHVDYITEKLWRNALMSGSVPIVLGPSRANYEQYIPPDSFIHVNDFSNPKKLAEYLLFLDKNESRYQKYFDWKRLYSVHLAMFWEELYCKVCQAVKSAKANYNTISNLASWFQ</sequence>
<keyword evidence="9 18" id="KW-0333">Golgi apparatus</keyword>
<dbReference type="UniPathway" id="UPA00378"/>
<reference evidence="22 23" key="1">
    <citation type="journal article" date="2018" name="Nat. Ecol. Evol.">
        <title>Shark genomes provide insights into elasmobranch evolution and the origin of vertebrates.</title>
        <authorList>
            <person name="Hara Y"/>
            <person name="Yamaguchi K"/>
            <person name="Onimaru K"/>
            <person name="Kadota M"/>
            <person name="Koyanagi M"/>
            <person name="Keeley SD"/>
            <person name="Tatsumi K"/>
            <person name="Tanaka K"/>
            <person name="Motone F"/>
            <person name="Kageyama Y"/>
            <person name="Nozu R"/>
            <person name="Adachi N"/>
            <person name="Nishimura O"/>
            <person name="Nakagawa R"/>
            <person name="Tanegashima C"/>
            <person name="Kiyatake I"/>
            <person name="Matsumoto R"/>
            <person name="Murakumo K"/>
            <person name="Nishida K"/>
            <person name="Terakita A"/>
            <person name="Kuratani S"/>
            <person name="Sato K"/>
            <person name="Hyodo S Kuraku.S."/>
        </authorList>
    </citation>
    <scope>NUCLEOTIDE SEQUENCE [LARGE SCALE GENOMIC DNA]</scope>
</reference>
<dbReference type="SUPFAM" id="SSF53756">
    <property type="entry name" value="UDP-Glycosyltransferase/glycogen phosphorylase"/>
    <property type="match status" value="1"/>
</dbReference>
<evidence type="ECO:0000256" key="6">
    <source>
        <dbReference type="ARBA" id="ARBA00022692"/>
    </source>
</evidence>
<feature type="domain" description="Fucosyltransferase C-terminal" evidence="20">
    <location>
        <begin position="170"/>
        <end position="344"/>
    </location>
</feature>
<keyword evidence="6 18" id="KW-0812">Transmembrane</keyword>
<comment type="pathway">
    <text evidence="2">Protein modification; protein glycosylation.</text>
</comment>
<evidence type="ECO:0000256" key="7">
    <source>
        <dbReference type="ARBA" id="ARBA00022968"/>
    </source>
</evidence>
<evidence type="ECO:0000256" key="10">
    <source>
        <dbReference type="ARBA" id="ARBA00023136"/>
    </source>
</evidence>
<dbReference type="PANTHER" id="PTHR11929">
    <property type="entry name" value="ALPHA- 1,3 -FUCOSYLTRANSFERASE"/>
    <property type="match status" value="1"/>
</dbReference>
<comment type="function">
    <text evidence="17">Catalyzes alpha(1-&gt;3) linkage of fucosyl moiety transferred from GDP-beta-L-fucose to N-acetyl glucosamine (GlcNAc) within type 2 lactosamine (LacNAc, Gal-beta(1-&gt;4)GlcNAc) glycan attached to N- or O-linked glycoproteins. Robustly fucosylates nonsialylated distal LacNAc unit of the polylactosamine chain to form Lewis X antigen (CD15), a glycan determinant known to mediate important cellular functions in development and immunity. Fucosylates with lower efficiency sialylated LacNAc acceptors to form sialyl Lewis X and 6-sulfo sialyl Lewis X determinants that serve as recognition epitopes for C-type lectins. Together with FUT7 contributes to SELE, SELL and SELP selectin ligand biosynthesis and selectin-dependent lymphocyte homing, leukocyte migration and blood leukocyte homeostasis. In a cell type specific manner, may also fucosylate the internal LacNAc unit of the polylactosamine chain to form VIM-2 antigen that serves as recognition epitope for SELE.</text>
</comment>
<keyword evidence="10" id="KW-0472">Membrane</keyword>
<accession>A0A401RW55</accession>
<comment type="catalytic activity">
    <reaction evidence="15">
        <text>an alpha-Neu5Ac-(2-&gt;3)-beta-D-Gal-(1-&gt;4)-beta-D-GlcNAc-(1-&gt;3)-beta-D-Gal-(1-&gt;4)-beta-D-GlcNAc derivative + GDP-beta-L-fucose = an alpha-Neu5Ac-(2-&gt;3)-beta-D-Gal-(1-&gt;4)-beta-D-GlcNAc-(1-&gt;3)-beta-D-Gal-(1-&gt;4)-[alpha-L-Fuc-(1-&gt;3)]-beta-D-GlcNAc derivative + GDP + H(+)</text>
        <dbReference type="Rhea" id="RHEA:68044"/>
        <dbReference type="ChEBI" id="CHEBI:15378"/>
        <dbReference type="ChEBI" id="CHEBI:57273"/>
        <dbReference type="ChEBI" id="CHEBI:58189"/>
        <dbReference type="ChEBI" id="CHEBI:145343"/>
        <dbReference type="ChEBI" id="CHEBI:176900"/>
    </reaction>
    <physiologicalReaction direction="left-to-right" evidence="15">
        <dbReference type="Rhea" id="RHEA:68045"/>
    </physiologicalReaction>
</comment>
<evidence type="ECO:0000256" key="1">
    <source>
        <dbReference type="ARBA" id="ARBA00004323"/>
    </source>
</evidence>
<evidence type="ECO:0000256" key="5">
    <source>
        <dbReference type="ARBA" id="ARBA00022679"/>
    </source>
</evidence>
<dbReference type="FunFam" id="3.40.50.11660:FF:000001">
    <property type="entry name" value="alpha-(1,3)-fucosyltransferase 9"/>
    <property type="match status" value="1"/>
</dbReference>
<comment type="similarity">
    <text evidence="3 18">Belongs to the glycosyltransferase 10 family.</text>
</comment>
<evidence type="ECO:0000256" key="18">
    <source>
        <dbReference type="RuleBase" id="RU003832"/>
    </source>
</evidence>
<evidence type="ECO:0000256" key="2">
    <source>
        <dbReference type="ARBA" id="ARBA00004922"/>
    </source>
</evidence>
<dbReference type="InterPro" id="IPR055270">
    <property type="entry name" value="Glyco_tran_10_C"/>
</dbReference>